<sequence length="203" mass="22400">MQTATMNPKDILYSLPSLSDALPGLEEGSTKPGQQVLELHEDDWRQIELVAHTLEASIEKDMRAVARIHQEHRQGAGFNTLHIRKEVPSPLEGTWLTLDELRKDLGETAAWLDGVSFQGKAGRVAGGFAVKQPSGLTLYGLQRGGRIQVLALRSPKGLTGAEGDIRLVAGFATRHQLYLVDWCKVDQFPPTAAYFQEWLSGRS</sequence>
<protein>
    <submittedName>
        <fullName evidence="1">Uncharacterized protein</fullName>
    </submittedName>
</protein>
<reference evidence="1 2" key="1">
    <citation type="submission" date="2014-07" db="EMBL/GenBank/DDBJ databases">
        <title>Draft Genome Sequence of Gephyronic Acid Producer, Cystobacter violaceus Strain Cb vi76.</title>
        <authorList>
            <person name="Stevens D.C."/>
            <person name="Young J."/>
            <person name="Carmichael R."/>
            <person name="Tan J."/>
            <person name="Taylor R.E."/>
        </authorList>
    </citation>
    <scope>NUCLEOTIDE SEQUENCE [LARGE SCALE GENOMIC DNA]</scope>
    <source>
        <strain evidence="1 2">Cb vi76</strain>
    </source>
</reference>
<name>A0A084SK77_9BACT</name>
<dbReference type="EMBL" id="JPMI01000275">
    <property type="protein sequence ID" value="KFA88862.1"/>
    <property type="molecule type" value="Genomic_DNA"/>
</dbReference>
<gene>
    <name evidence="1" type="ORF">Q664_38815</name>
</gene>
<evidence type="ECO:0000313" key="1">
    <source>
        <dbReference type="EMBL" id="KFA88862.1"/>
    </source>
</evidence>
<dbReference type="AlphaFoldDB" id="A0A084SK77"/>
<evidence type="ECO:0000313" key="2">
    <source>
        <dbReference type="Proteomes" id="UP000028547"/>
    </source>
</evidence>
<dbReference type="Proteomes" id="UP000028547">
    <property type="component" value="Unassembled WGS sequence"/>
</dbReference>
<organism evidence="1 2">
    <name type="scientific">Archangium violaceum Cb vi76</name>
    <dbReference type="NCBI Taxonomy" id="1406225"/>
    <lineage>
        <taxon>Bacteria</taxon>
        <taxon>Pseudomonadati</taxon>
        <taxon>Myxococcota</taxon>
        <taxon>Myxococcia</taxon>
        <taxon>Myxococcales</taxon>
        <taxon>Cystobacterineae</taxon>
        <taxon>Archangiaceae</taxon>
        <taxon>Archangium</taxon>
    </lineage>
</organism>
<proteinExistence type="predicted"/>
<accession>A0A084SK77</accession>
<comment type="caution">
    <text evidence="1">The sequence shown here is derived from an EMBL/GenBank/DDBJ whole genome shotgun (WGS) entry which is preliminary data.</text>
</comment>